<sequence>MYYGYVYGESYKEVKDQIIRLRAAFSFENKSLYQYKGSVKDWFERWLVQQIAPKVKQSTYVSYQHKLTTYLFPDLGNKPLVKLTQEDLQNWLQHLQERLSASSIRVIFRLVNSGLEAAEAAHLRVDNPGQGLSIAESDGQSGQGVNHVTATSANQSGQGLRPRVSDLTGTGNRHENWRNLWLKMARH</sequence>
<keyword evidence="6" id="KW-1185">Reference proteome</keyword>
<keyword evidence="1 2" id="KW-0238">DNA-binding</keyword>
<dbReference type="Gene3D" id="1.10.150.130">
    <property type="match status" value="1"/>
</dbReference>
<proteinExistence type="predicted"/>
<dbReference type="SUPFAM" id="SSF56349">
    <property type="entry name" value="DNA breaking-rejoining enzymes"/>
    <property type="match status" value="1"/>
</dbReference>
<dbReference type="Pfam" id="PF14659">
    <property type="entry name" value="Phage_int_SAM_3"/>
    <property type="match status" value="1"/>
</dbReference>
<feature type="region of interest" description="Disordered" evidence="3">
    <location>
        <begin position="150"/>
        <end position="170"/>
    </location>
</feature>
<organism evidence="5 6">
    <name type="scientific">Vagococcus allomyrinae</name>
    <dbReference type="NCBI Taxonomy" id="2794353"/>
    <lineage>
        <taxon>Bacteria</taxon>
        <taxon>Bacillati</taxon>
        <taxon>Bacillota</taxon>
        <taxon>Bacilli</taxon>
        <taxon>Lactobacillales</taxon>
        <taxon>Enterococcaceae</taxon>
        <taxon>Vagococcus</taxon>
    </lineage>
</organism>
<protein>
    <recommendedName>
        <fullName evidence="4">Core-binding (CB) domain-containing protein</fullName>
    </recommendedName>
</protein>
<evidence type="ECO:0000256" key="3">
    <source>
        <dbReference type="SAM" id="MobiDB-lite"/>
    </source>
</evidence>
<dbReference type="GO" id="GO:0015074">
    <property type="term" value="P:DNA integration"/>
    <property type="evidence" value="ECO:0007669"/>
    <property type="project" value="InterPro"/>
</dbReference>
<dbReference type="AlphaFoldDB" id="A0A940PDH5"/>
<dbReference type="Proteomes" id="UP000674938">
    <property type="component" value="Unassembled WGS sequence"/>
</dbReference>
<reference evidence="5" key="1">
    <citation type="submission" date="2020-12" db="EMBL/GenBank/DDBJ databases">
        <title>Vagococcus allomyrinae sp. nov. and Enterococcus lavae sp. nov., isolated from the larvae of Allomyrina dichotoma.</title>
        <authorList>
            <person name="Lee S.D."/>
        </authorList>
    </citation>
    <scope>NUCLEOTIDE SEQUENCE</scope>
    <source>
        <strain evidence="5">BWB3-3</strain>
    </source>
</reference>
<comment type="caution">
    <text evidence="5">The sequence shown here is derived from an EMBL/GenBank/DDBJ whole genome shotgun (WGS) entry which is preliminary data.</text>
</comment>
<feature type="domain" description="Core-binding (CB)" evidence="4">
    <location>
        <begin position="37"/>
        <end position="119"/>
    </location>
</feature>
<dbReference type="InterPro" id="IPR011010">
    <property type="entry name" value="DNA_brk_join_enz"/>
</dbReference>
<dbReference type="InterPro" id="IPR004107">
    <property type="entry name" value="Integrase_SAM-like_N"/>
</dbReference>
<dbReference type="PROSITE" id="PS51900">
    <property type="entry name" value="CB"/>
    <property type="match status" value="1"/>
</dbReference>
<evidence type="ECO:0000256" key="1">
    <source>
        <dbReference type="ARBA" id="ARBA00023125"/>
    </source>
</evidence>
<dbReference type="EMBL" id="JAEEGA010000012">
    <property type="protein sequence ID" value="MBP1042805.1"/>
    <property type="molecule type" value="Genomic_DNA"/>
</dbReference>
<evidence type="ECO:0000256" key="2">
    <source>
        <dbReference type="PROSITE-ProRule" id="PRU01248"/>
    </source>
</evidence>
<evidence type="ECO:0000313" key="5">
    <source>
        <dbReference type="EMBL" id="MBP1042805.1"/>
    </source>
</evidence>
<dbReference type="InterPro" id="IPR044068">
    <property type="entry name" value="CB"/>
</dbReference>
<dbReference type="InterPro" id="IPR010998">
    <property type="entry name" value="Integrase_recombinase_N"/>
</dbReference>
<evidence type="ECO:0000259" key="4">
    <source>
        <dbReference type="PROSITE" id="PS51900"/>
    </source>
</evidence>
<evidence type="ECO:0000313" key="6">
    <source>
        <dbReference type="Proteomes" id="UP000674938"/>
    </source>
</evidence>
<gene>
    <name evidence="5" type="ORF">I6N95_17445</name>
</gene>
<name>A0A940PDH5_9ENTE</name>
<accession>A0A940PDH5</accession>
<dbReference type="GO" id="GO:0003677">
    <property type="term" value="F:DNA binding"/>
    <property type="evidence" value="ECO:0007669"/>
    <property type="project" value="UniProtKB-UniRule"/>
</dbReference>